<dbReference type="InterPro" id="IPR006139">
    <property type="entry name" value="D-isomer_2_OHA_DH_cat_dom"/>
</dbReference>
<dbReference type="Proteomes" id="UP000051373">
    <property type="component" value="Unassembled WGS sequence"/>
</dbReference>
<dbReference type="SUPFAM" id="SSF52283">
    <property type="entry name" value="Formate/glycerate dehydrogenase catalytic domain-like"/>
    <property type="match status" value="1"/>
</dbReference>
<keyword evidence="2 3" id="KW-0560">Oxidoreductase</keyword>
<evidence type="ECO:0000259" key="5">
    <source>
        <dbReference type="Pfam" id="PF02826"/>
    </source>
</evidence>
<feature type="domain" description="D-isomer specific 2-hydroxyacid dehydrogenase NAD-binding" evidence="5">
    <location>
        <begin position="111"/>
        <end position="289"/>
    </location>
</feature>
<evidence type="ECO:0000313" key="6">
    <source>
        <dbReference type="EMBL" id="KPK64786.1"/>
    </source>
</evidence>
<dbReference type="PATRIC" id="fig|1703779.3.peg.273"/>
<protein>
    <submittedName>
        <fullName evidence="6">Glyoxylate reductase</fullName>
    </submittedName>
</protein>
<dbReference type="PROSITE" id="PS00671">
    <property type="entry name" value="D_2_HYDROXYACID_DH_3"/>
    <property type="match status" value="1"/>
</dbReference>
<dbReference type="InterPro" id="IPR050223">
    <property type="entry name" value="D-isomer_2-hydroxyacid_DH"/>
</dbReference>
<dbReference type="InterPro" id="IPR029752">
    <property type="entry name" value="D-isomer_DH_CS1"/>
</dbReference>
<dbReference type="InterPro" id="IPR006140">
    <property type="entry name" value="D-isomer_DH_NAD-bd"/>
</dbReference>
<evidence type="ECO:0000256" key="1">
    <source>
        <dbReference type="ARBA" id="ARBA00005854"/>
    </source>
</evidence>
<comment type="caution">
    <text evidence="6">The sequence shown here is derived from an EMBL/GenBank/DDBJ whole genome shotgun (WGS) entry which is preliminary data.</text>
</comment>
<evidence type="ECO:0000256" key="2">
    <source>
        <dbReference type="ARBA" id="ARBA00023002"/>
    </source>
</evidence>
<organism evidence="6 7">
    <name type="scientific">candidate division WOR_3 bacterium SM23_42</name>
    <dbReference type="NCBI Taxonomy" id="1703779"/>
    <lineage>
        <taxon>Bacteria</taxon>
        <taxon>Bacteria division WOR-3</taxon>
    </lineage>
</organism>
<dbReference type="PROSITE" id="PS00065">
    <property type="entry name" value="D_2_HYDROXYACID_DH_1"/>
    <property type="match status" value="1"/>
</dbReference>
<dbReference type="InterPro" id="IPR036291">
    <property type="entry name" value="NAD(P)-bd_dom_sf"/>
</dbReference>
<dbReference type="GO" id="GO:0030267">
    <property type="term" value="F:glyoxylate reductase (NADPH) activity"/>
    <property type="evidence" value="ECO:0007669"/>
    <property type="project" value="TreeGrafter"/>
</dbReference>
<dbReference type="EMBL" id="LJUJ01000001">
    <property type="protein sequence ID" value="KPK64786.1"/>
    <property type="molecule type" value="Genomic_DNA"/>
</dbReference>
<dbReference type="Pfam" id="PF02826">
    <property type="entry name" value="2-Hacid_dh_C"/>
    <property type="match status" value="1"/>
</dbReference>
<dbReference type="STRING" id="1703779.AMJ83_00970"/>
<dbReference type="FunFam" id="3.40.50.720:FF:000462">
    <property type="entry name" value="Glyoxylate reductase (NADP+)"/>
    <property type="match status" value="1"/>
</dbReference>
<evidence type="ECO:0000256" key="3">
    <source>
        <dbReference type="RuleBase" id="RU003719"/>
    </source>
</evidence>
<dbReference type="AlphaFoldDB" id="A0A0S8FX73"/>
<dbReference type="SUPFAM" id="SSF51735">
    <property type="entry name" value="NAD(P)-binding Rossmann-fold domains"/>
    <property type="match status" value="1"/>
</dbReference>
<feature type="domain" description="D-isomer specific 2-hydroxyacid dehydrogenase catalytic" evidence="4">
    <location>
        <begin position="7"/>
        <end position="322"/>
    </location>
</feature>
<comment type="similarity">
    <text evidence="1 3">Belongs to the D-isomer specific 2-hydroxyacid dehydrogenase family.</text>
</comment>
<accession>A0A0S8FX73</accession>
<dbReference type="PANTHER" id="PTHR10996:SF283">
    <property type="entry name" value="GLYOXYLATE_HYDROXYPYRUVATE REDUCTASE B"/>
    <property type="match status" value="1"/>
</dbReference>
<dbReference type="Pfam" id="PF00389">
    <property type="entry name" value="2-Hacid_dh"/>
    <property type="match status" value="1"/>
</dbReference>
<evidence type="ECO:0000259" key="4">
    <source>
        <dbReference type="Pfam" id="PF00389"/>
    </source>
</evidence>
<sequence length="328" mass="36546">MAKKPKVLVTRVLPRPGMDLLKLHFDLDVNYEDQVIPREVLKEKIGNKEGLVCLLTDNIDAAIIARALRLKIIANYAVGFNNIDLVEASKRKIPVTNTPDVLTEATADLTFGLLISISRRIVEADHFLRAGTFKGWAPELLLGADVHEKTLGIIGLGRIGRAVVRRARGFDMRIIYYDNERLPVDAEKELGVQYCALTDLLREADYVSIHAPLSERTHHLLSTSEFELMKETAYVINAARGPIVDEKALVRAIKDKKIAGCALDVYENEPRVESELIRMNNVVLVPHIGSASVETRTKMALMVAENVIAVLVRKERPPNVVNGQIYGQ</sequence>
<reference evidence="6 7" key="1">
    <citation type="journal article" date="2015" name="Microbiome">
        <title>Genomic resolution of linkages in carbon, nitrogen, and sulfur cycling among widespread estuary sediment bacteria.</title>
        <authorList>
            <person name="Baker B.J."/>
            <person name="Lazar C.S."/>
            <person name="Teske A.P."/>
            <person name="Dick G.J."/>
        </authorList>
    </citation>
    <scope>NUCLEOTIDE SEQUENCE [LARGE SCALE GENOMIC DNA]</scope>
    <source>
        <strain evidence="6">SM23_42</strain>
    </source>
</reference>
<dbReference type="InterPro" id="IPR029753">
    <property type="entry name" value="D-isomer_DH_CS"/>
</dbReference>
<proteinExistence type="inferred from homology"/>
<name>A0A0S8FX73_UNCW3</name>
<dbReference type="CDD" id="cd05301">
    <property type="entry name" value="GDH"/>
    <property type="match status" value="1"/>
</dbReference>
<gene>
    <name evidence="6" type="ORF">AMJ83_00970</name>
</gene>
<dbReference type="Gene3D" id="3.40.50.720">
    <property type="entry name" value="NAD(P)-binding Rossmann-like Domain"/>
    <property type="match status" value="2"/>
</dbReference>
<dbReference type="GO" id="GO:0051287">
    <property type="term" value="F:NAD binding"/>
    <property type="evidence" value="ECO:0007669"/>
    <property type="project" value="InterPro"/>
</dbReference>
<dbReference type="GO" id="GO:0005829">
    <property type="term" value="C:cytosol"/>
    <property type="evidence" value="ECO:0007669"/>
    <property type="project" value="TreeGrafter"/>
</dbReference>
<evidence type="ECO:0000313" key="7">
    <source>
        <dbReference type="Proteomes" id="UP000051373"/>
    </source>
</evidence>
<dbReference type="PANTHER" id="PTHR10996">
    <property type="entry name" value="2-HYDROXYACID DEHYDROGENASE-RELATED"/>
    <property type="match status" value="1"/>
</dbReference>
<dbReference type="GO" id="GO:0016618">
    <property type="term" value="F:hydroxypyruvate reductase [NAD(P)H] activity"/>
    <property type="evidence" value="ECO:0007669"/>
    <property type="project" value="TreeGrafter"/>
</dbReference>